<dbReference type="OrthoDB" id="2966368at2"/>
<dbReference type="PROSITE" id="PS51782">
    <property type="entry name" value="LYSM"/>
    <property type="match status" value="1"/>
</dbReference>
<dbReference type="InterPro" id="IPR036779">
    <property type="entry name" value="LysM_dom_sf"/>
</dbReference>
<keyword evidence="4" id="KW-1185">Reference proteome</keyword>
<evidence type="ECO:0000313" key="3">
    <source>
        <dbReference type="EMBL" id="RID83310.1"/>
    </source>
</evidence>
<gene>
    <name evidence="3" type="ORF">D1970_17240</name>
</gene>
<feature type="region of interest" description="Disordered" evidence="1">
    <location>
        <begin position="243"/>
        <end position="356"/>
    </location>
</feature>
<proteinExistence type="predicted"/>
<sequence length="427" mass="47915">MKGGVALSMGNHQSCLRFSLEESVWFQRGQEVAELVSISLDPNISIQENDQYVTIRGSLELTGEYKCFEGEEEITAEEEMFLAPKTIHSVSRNDEENMEFAHRFPVDITIPKNRIESIYDLNILVETFDYALPEKNSLSLTADLYITGLYGEQQHGSEAPSSYAIETGETIPELYREPEADVPEQYREPEAVSELFREPENDLPEPVPLEFSESLFSLEEGMYGDQETVAAPEKDEEFAPFTAEARKEPGQSEESQSAKVIEIAELVSNTNRGETQPEAQPETAAKQEAEQDEEAADTGKREEPAAQNAPVPPADVKEFELEIKGSAPKEAEKEEESSSSSEEAVKQKKKSKKKSLSIAEFLARKEETEIAKIRVCIVQHGDTIQQIADRYEVSVQHLLRANHFGIDQEIEEGQVLYVPAEYAPQQK</sequence>
<dbReference type="Pfam" id="PF20918">
    <property type="entry name" value="SPOCS_spoVID-N"/>
    <property type="match status" value="1"/>
</dbReference>
<dbReference type="AlphaFoldDB" id="A0A398B5U8"/>
<feature type="domain" description="LysM" evidence="2">
    <location>
        <begin position="374"/>
        <end position="418"/>
    </location>
</feature>
<feature type="compositionally biased region" description="Basic and acidic residues" evidence="1">
    <location>
        <begin position="315"/>
        <end position="332"/>
    </location>
</feature>
<evidence type="ECO:0000256" key="1">
    <source>
        <dbReference type="SAM" id="MobiDB-lite"/>
    </source>
</evidence>
<dbReference type="SUPFAM" id="SSF54106">
    <property type="entry name" value="LysM domain"/>
    <property type="match status" value="1"/>
</dbReference>
<dbReference type="Pfam" id="PF01476">
    <property type="entry name" value="LysM"/>
    <property type="match status" value="1"/>
</dbReference>
<dbReference type="SMART" id="SM00257">
    <property type="entry name" value="LysM"/>
    <property type="match status" value="1"/>
</dbReference>
<dbReference type="Proteomes" id="UP000265816">
    <property type="component" value="Unassembled WGS sequence"/>
</dbReference>
<dbReference type="InterPro" id="IPR048862">
    <property type="entry name" value="SPOCS_spoVID_N"/>
</dbReference>
<dbReference type="Gene3D" id="3.10.350.10">
    <property type="entry name" value="LysM domain"/>
    <property type="match status" value="1"/>
</dbReference>
<name>A0A398B5U8_9BACI</name>
<evidence type="ECO:0000313" key="4">
    <source>
        <dbReference type="Proteomes" id="UP000265816"/>
    </source>
</evidence>
<dbReference type="EMBL" id="QWVT01000029">
    <property type="protein sequence ID" value="RID83310.1"/>
    <property type="molecule type" value="Genomic_DNA"/>
</dbReference>
<feature type="compositionally biased region" description="Polar residues" evidence="1">
    <location>
        <begin position="267"/>
        <end position="278"/>
    </location>
</feature>
<evidence type="ECO:0000259" key="2">
    <source>
        <dbReference type="PROSITE" id="PS51782"/>
    </source>
</evidence>
<dbReference type="InterPro" id="IPR018392">
    <property type="entry name" value="LysM"/>
</dbReference>
<accession>A0A398B5U8</accession>
<dbReference type="CDD" id="cd00118">
    <property type="entry name" value="LysM"/>
    <property type="match status" value="1"/>
</dbReference>
<organism evidence="3 4">
    <name type="scientific">Mesobacillus zeae</name>
    <dbReference type="NCBI Taxonomy" id="1917180"/>
    <lineage>
        <taxon>Bacteria</taxon>
        <taxon>Bacillati</taxon>
        <taxon>Bacillota</taxon>
        <taxon>Bacilli</taxon>
        <taxon>Bacillales</taxon>
        <taxon>Bacillaceae</taxon>
        <taxon>Mesobacillus</taxon>
    </lineage>
</organism>
<comment type="caution">
    <text evidence="3">The sequence shown here is derived from an EMBL/GenBank/DDBJ whole genome shotgun (WGS) entry which is preliminary data.</text>
</comment>
<protein>
    <submittedName>
        <fullName evidence="3">LysM peptidoglycan-binding domain-containing protein</fullName>
    </submittedName>
</protein>
<reference evidence="3 4" key="1">
    <citation type="submission" date="2018-08" db="EMBL/GenBank/DDBJ databases">
        <title>Bacillus jemisoniae sp. nov., Bacillus chryseoplanitiae sp. nov., Bacillus resnikiae sp. nov., and Bacillus frankliniae sp. nov., isolated from Viking spacecraft and associated surfaces.</title>
        <authorList>
            <person name="Seuylemezian A."/>
            <person name="Vaishampayan P."/>
        </authorList>
    </citation>
    <scope>NUCLEOTIDE SEQUENCE [LARGE SCALE GENOMIC DNA]</scope>
    <source>
        <strain evidence="3 4">JJ-247</strain>
    </source>
</reference>